<evidence type="ECO:0000313" key="2">
    <source>
        <dbReference type="Proteomes" id="UP001060164"/>
    </source>
</evidence>
<dbReference type="Proteomes" id="UP001060164">
    <property type="component" value="Chromosome"/>
</dbReference>
<accession>A0ABY5VCM6</accession>
<reference evidence="1" key="1">
    <citation type="journal article" date="2022" name="Cell">
        <title>Design, construction, and in vivo augmentation of a complex gut microbiome.</title>
        <authorList>
            <person name="Cheng A.G."/>
            <person name="Ho P.Y."/>
            <person name="Aranda-Diaz A."/>
            <person name="Jain S."/>
            <person name="Yu F.B."/>
            <person name="Meng X."/>
            <person name="Wang M."/>
            <person name="Iakiviak M."/>
            <person name="Nagashima K."/>
            <person name="Zhao A."/>
            <person name="Murugkar P."/>
            <person name="Patil A."/>
            <person name="Atabakhsh K."/>
            <person name="Weakley A."/>
            <person name="Yan J."/>
            <person name="Brumbaugh A.R."/>
            <person name="Higginbottom S."/>
            <person name="Dimas A."/>
            <person name="Shiver A.L."/>
            <person name="Deutschbauer A."/>
            <person name="Neff N."/>
            <person name="Sonnenburg J.L."/>
            <person name="Huang K.C."/>
            <person name="Fischbach M.A."/>
        </authorList>
    </citation>
    <scope>NUCLEOTIDE SEQUENCE</scope>
    <source>
        <strain evidence="1">DSM 19829</strain>
    </source>
</reference>
<dbReference type="RefSeq" id="WP_028529273.1">
    <property type="nucleotide sequence ID" value="NZ_CABLBR010000021.1"/>
</dbReference>
<gene>
    <name evidence="1" type="ORF">NQ502_12590</name>
</gene>
<keyword evidence="2" id="KW-1185">Reference proteome</keyword>
<sequence length="171" mass="17637">MFKKLGKKGLLSLLTVAAVVVTTVGSFAVWDVLDATSTGTLTMTDKAVVVSTTSAPTYEETAGELGVKAPVYQADVVFDVKNVPDPNNVQLALDCSIKSGENSVKDHFTVAVTEADGASGLSGLTDADVTEGANTYHITITPDDTDDARALAEAGTALTVDVKGTLSEKTP</sequence>
<protein>
    <recommendedName>
        <fullName evidence="3">SipW-cognate class signal peptide</fullName>
    </recommendedName>
</protein>
<organism evidence="1 2">
    <name type="scientific">Ruminococcus gauvreauii</name>
    <dbReference type="NCBI Taxonomy" id="438033"/>
    <lineage>
        <taxon>Bacteria</taxon>
        <taxon>Bacillati</taxon>
        <taxon>Bacillota</taxon>
        <taxon>Clostridia</taxon>
        <taxon>Eubacteriales</taxon>
        <taxon>Oscillospiraceae</taxon>
        <taxon>Ruminococcus</taxon>
    </lineage>
</organism>
<proteinExistence type="predicted"/>
<evidence type="ECO:0000313" key="1">
    <source>
        <dbReference type="EMBL" id="UWP58215.1"/>
    </source>
</evidence>
<dbReference type="EMBL" id="CP102290">
    <property type="protein sequence ID" value="UWP58215.1"/>
    <property type="molecule type" value="Genomic_DNA"/>
</dbReference>
<evidence type="ECO:0008006" key="3">
    <source>
        <dbReference type="Google" id="ProtNLM"/>
    </source>
</evidence>
<name>A0ABY5VCM6_9FIRM</name>